<dbReference type="GO" id="GO:0016747">
    <property type="term" value="F:acyltransferase activity, transferring groups other than amino-acyl groups"/>
    <property type="evidence" value="ECO:0007669"/>
    <property type="project" value="InterPro"/>
</dbReference>
<dbReference type="Gene3D" id="3.40.47.10">
    <property type="match status" value="1"/>
</dbReference>
<reference evidence="3 4" key="1">
    <citation type="submission" date="2019-01" db="EMBL/GenBank/DDBJ databases">
        <title>Novel species of Nocardioides.</title>
        <authorList>
            <person name="Liu Q."/>
            <person name="Xin Y.-H."/>
        </authorList>
    </citation>
    <scope>NUCLEOTIDE SEQUENCE [LARGE SCALE GENOMIC DNA]</scope>
    <source>
        <strain evidence="3 4">CGMCC 4.6882</strain>
    </source>
</reference>
<proteinExistence type="predicted"/>
<dbReference type="InterPro" id="IPR055140">
    <property type="entry name" value="Thiolase_C_2"/>
</dbReference>
<dbReference type="RefSeq" id="WP_129397984.1">
    <property type="nucleotide sequence ID" value="NZ_SDWT01000001.1"/>
</dbReference>
<name>A0A4V1RKQ2_9ACTN</name>
<dbReference type="OrthoDB" id="9785768at2"/>
<dbReference type="InterPro" id="IPR020616">
    <property type="entry name" value="Thiolase_N"/>
</dbReference>
<dbReference type="Pfam" id="PF22691">
    <property type="entry name" value="Thiolase_C_1"/>
    <property type="match status" value="1"/>
</dbReference>
<dbReference type="Proteomes" id="UP000294071">
    <property type="component" value="Unassembled WGS sequence"/>
</dbReference>
<dbReference type="PANTHER" id="PTHR42870">
    <property type="entry name" value="ACETYL-COA C-ACETYLTRANSFERASE"/>
    <property type="match status" value="1"/>
</dbReference>
<dbReference type="PANTHER" id="PTHR42870:SF1">
    <property type="entry name" value="NON-SPECIFIC LIPID-TRANSFER PROTEIN-LIKE 2"/>
    <property type="match status" value="1"/>
</dbReference>
<accession>A0A4V1RKQ2</accession>
<keyword evidence="4" id="KW-1185">Reference proteome</keyword>
<gene>
    <name evidence="3" type="ORF">EUA93_01105</name>
</gene>
<dbReference type="SUPFAM" id="SSF53901">
    <property type="entry name" value="Thiolase-like"/>
    <property type="match status" value="2"/>
</dbReference>
<evidence type="ECO:0000313" key="3">
    <source>
        <dbReference type="EMBL" id="RYB93072.1"/>
    </source>
</evidence>
<protein>
    <submittedName>
        <fullName evidence="3">Thiolase family protein</fullName>
    </submittedName>
</protein>
<dbReference type="EMBL" id="SDWT01000001">
    <property type="protein sequence ID" value="RYB93072.1"/>
    <property type="molecule type" value="Genomic_DNA"/>
</dbReference>
<feature type="domain" description="Thiolase N-terminal" evidence="1">
    <location>
        <begin position="25"/>
        <end position="184"/>
    </location>
</feature>
<dbReference type="InterPro" id="IPR016039">
    <property type="entry name" value="Thiolase-like"/>
</dbReference>
<evidence type="ECO:0000259" key="2">
    <source>
        <dbReference type="Pfam" id="PF22691"/>
    </source>
</evidence>
<sequence length="385" mass="39099">MRAPLATIVGIGELTPRRSTDGESSLGLMAEAAALAVADAGLGPGDVDGLLVGQQYGEIPMHVPASVAEYLGLHPTMANVVDLGGASAAGMVWRAAAAIRAGMCEVVLCVGGAARPATGFPRSSYRAPIREYDVPFGASGANTTYAMIAQAHIDTYGTTPEELAEIAVRARANAQLNPAAIFHGTPITVDDVLASPMISTPIHLLEAVMEAAGASALVVVSPERAASLGRAGAHLLGAGEKVTHRALSGAPAITTGPLKDAMAQALVQAGVGLADLGNYQLYDCYTIVVGVTIEDLGLVAPGKFGPWLADHDFSPSGDFPMNTHGGQLGFSQCGLAGPMSHVVEAVRQLRGEAGERQVPDPRLSLVTGNGATLSEAAALVLGGTS</sequence>
<organism evidence="3 4">
    <name type="scientific">Nocardioides oleivorans</name>
    <dbReference type="NCBI Taxonomy" id="273676"/>
    <lineage>
        <taxon>Bacteria</taxon>
        <taxon>Bacillati</taxon>
        <taxon>Actinomycetota</taxon>
        <taxon>Actinomycetes</taxon>
        <taxon>Propionibacteriales</taxon>
        <taxon>Nocardioidaceae</taxon>
        <taxon>Nocardioides</taxon>
    </lineage>
</organism>
<evidence type="ECO:0000313" key="4">
    <source>
        <dbReference type="Proteomes" id="UP000294071"/>
    </source>
</evidence>
<comment type="caution">
    <text evidence="3">The sequence shown here is derived from an EMBL/GenBank/DDBJ whole genome shotgun (WGS) entry which is preliminary data.</text>
</comment>
<feature type="domain" description="Thiolase C-terminal" evidence="2">
    <location>
        <begin position="239"/>
        <end position="382"/>
    </location>
</feature>
<dbReference type="AlphaFoldDB" id="A0A4V1RKQ2"/>
<dbReference type="Pfam" id="PF00108">
    <property type="entry name" value="Thiolase_N"/>
    <property type="match status" value="1"/>
</dbReference>
<evidence type="ECO:0000259" key="1">
    <source>
        <dbReference type="Pfam" id="PF00108"/>
    </source>
</evidence>
<dbReference type="CDD" id="cd00829">
    <property type="entry name" value="SCP-x_thiolase"/>
    <property type="match status" value="1"/>
</dbReference>